<sequence>MRPTIDLSATSCLCLLARYLSVCCPAFVHCPHCLTCDMSAAPRCLTCLPYDLLATSALCVLAGGRLLSVCDPCTSLFRLVSDILRPVCDLWRAVYSQNSSQKSVCDQNS</sequence>
<protein>
    <submittedName>
        <fullName evidence="1">Uncharacterized protein</fullName>
    </submittedName>
</protein>
<accession>A0ACC2ABF6</accession>
<reference evidence="2" key="1">
    <citation type="journal article" date="2024" name="Proc. Natl. Acad. Sci. U.S.A.">
        <title>Extraordinary preservation of gene collinearity over three hundred million years revealed in homosporous lycophytes.</title>
        <authorList>
            <person name="Li C."/>
            <person name="Wickell D."/>
            <person name="Kuo L.Y."/>
            <person name="Chen X."/>
            <person name="Nie B."/>
            <person name="Liao X."/>
            <person name="Peng D."/>
            <person name="Ji J."/>
            <person name="Jenkins J."/>
            <person name="Williams M."/>
            <person name="Shu S."/>
            <person name="Plott C."/>
            <person name="Barry K."/>
            <person name="Rajasekar S."/>
            <person name="Grimwood J."/>
            <person name="Han X."/>
            <person name="Sun S."/>
            <person name="Hou Z."/>
            <person name="He W."/>
            <person name="Dai G."/>
            <person name="Sun C."/>
            <person name="Schmutz J."/>
            <person name="Leebens-Mack J.H."/>
            <person name="Li F.W."/>
            <person name="Wang L."/>
        </authorList>
    </citation>
    <scope>NUCLEOTIDE SEQUENCE [LARGE SCALE GENOMIC DNA]</scope>
    <source>
        <strain evidence="2">cv. PW_Plant_1</strain>
    </source>
</reference>
<dbReference type="Proteomes" id="UP001162992">
    <property type="component" value="Chromosome 23"/>
</dbReference>
<evidence type="ECO:0000313" key="2">
    <source>
        <dbReference type="Proteomes" id="UP001162992"/>
    </source>
</evidence>
<comment type="caution">
    <text evidence="1">The sequence shown here is derived from an EMBL/GenBank/DDBJ whole genome shotgun (WGS) entry which is preliminary data.</text>
</comment>
<keyword evidence="2" id="KW-1185">Reference proteome</keyword>
<dbReference type="EMBL" id="CM055114">
    <property type="protein sequence ID" value="KAJ7514867.1"/>
    <property type="molecule type" value="Genomic_DNA"/>
</dbReference>
<organism evidence="1 2">
    <name type="scientific">Diphasiastrum complanatum</name>
    <name type="common">Issler's clubmoss</name>
    <name type="synonym">Lycopodium complanatum</name>
    <dbReference type="NCBI Taxonomy" id="34168"/>
    <lineage>
        <taxon>Eukaryota</taxon>
        <taxon>Viridiplantae</taxon>
        <taxon>Streptophyta</taxon>
        <taxon>Embryophyta</taxon>
        <taxon>Tracheophyta</taxon>
        <taxon>Lycopodiopsida</taxon>
        <taxon>Lycopodiales</taxon>
        <taxon>Lycopodiaceae</taxon>
        <taxon>Lycopodioideae</taxon>
        <taxon>Diphasiastrum</taxon>
    </lineage>
</organism>
<proteinExistence type="predicted"/>
<gene>
    <name evidence="1" type="ORF">O6H91_23G063900</name>
</gene>
<evidence type="ECO:0000313" key="1">
    <source>
        <dbReference type="EMBL" id="KAJ7514867.1"/>
    </source>
</evidence>
<name>A0ACC2ABF6_DIPCM</name>